<evidence type="ECO:0000256" key="7">
    <source>
        <dbReference type="ARBA" id="ARBA00022989"/>
    </source>
</evidence>
<gene>
    <name evidence="12" type="ORF">SAMN05444165_3573</name>
</gene>
<dbReference type="Proteomes" id="UP000185151">
    <property type="component" value="Unassembled WGS sequence"/>
</dbReference>
<name>A0A1N6KG42_9BURK</name>
<sequence length="477" mass="52286">MPTHFLKIRALGDLCRRYGATFRSVWTIRDQLDAPARTAQERQFLPATLELIEAPSHPAPRWTMRVIVTLGVLILLIAVFGKLDIVATAKGKLIPGARVKTVQPAITGVVRQILIRDGERVTQGQALLVLDTTQAAADAHKASSARIDAALSSARARALLDALKTGRVPTLAMVDGASQTQQEESRRFAEGLYREYADKLAVSHAELARREAELASTQHEVAKLRATAPLARSEANDYKTLAPDRYVSQHDYLGKEQVALEQEHELAAQRSHASELVAGIAEQRATIEQMISQFSREQLDSLDKANQQLAQTTEDETKAMTRQDLLTLYAPVTGTVQQLSVHTLGGVVTTAQALMEVVPDDPVEVEANVENKDVGFVNVGQEAIVKIEAFPYTRYGYLTGKVISVSNDAIRGSDKKQGLTFTTRILLPTNQIRVNNKSINLTPGMEVTAEIRTGHRSVASYFLDPLVQTAGEGLRER</sequence>
<dbReference type="Gene3D" id="1.10.287.470">
    <property type="entry name" value="Helix hairpin bin"/>
    <property type="match status" value="1"/>
</dbReference>
<keyword evidence="3 9" id="KW-0813">Transport</keyword>
<accession>A0A1N6KG42</accession>
<dbReference type="NCBIfam" id="TIGR01843">
    <property type="entry name" value="type_I_hlyD"/>
    <property type="match status" value="1"/>
</dbReference>
<dbReference type="OrthoDB" id="9775513at2"/>
<keyword evidence="4 9" id="KW-1003">Cell membrane</keyword>
<feature type="transmembrane region" description="Helical" evidence="9">
    <location>
        <begin position="62"/>
        <end position="81"/>
    </location>
</feature>
<dbReference type="SUPFAM" id="SSF111369">
    <property type="entry name" value="HlyD-like secretion proteins"/>
    <property type="match status" value="1"/>
</dbReference>
<feature type="domain" description="CyaD-like alpha-helical hairpin" evidence="10">
    <location>
        <begin position="131"/>
        <end position="326"/>
    </location>
</feature>
<evidence type="ECO:0000256" key="1">
    <source>
        <dbReference type="ARBA" id="ARBA00004377"/>
    </source>
</evidence>
<evidence type="ECO:0000256" key="5">
    <source>
        <dbReference type="ARBA" id="ARBA00022519"/>
    </source>
</evidence>
<keyword evidence="7 9" id="KW-1133">Transmembrane helix</keyword>
<dbReference type="Gene3D" id="2.40.30.170">
    <property type="match status" value="1"/>
</dbReference>
<evidence type="ECO:0000256" key="8">
    <source>
        <dbReference type="ARBA" id="ARBA00023136"/>
    </source>
</evidence>
<proteinExistence type="inferred from homology"/>
<dbReference type="EMBL" id="FSRU01000002">
    <property type="protein sequence ID" value="SIO55542.1"/>
    <property type="molecule type" value="Genomic_DNA"/>
</dbReference>
<feature type="domain" description="AprE-like beta-barrel" evidence="11">
    <location>
        <begin position="365"/>
        <end position="454"/>
    </location>
</feature>
<evidence type="ECO:0000256" key="9">
    <source>
        <dbReference type="RuleBase" id="RU365093"/>
    </source>
</evidence>
<dbReference type="InterPro" id="IPR010129">
    <property type="entry name" value="T1SS_HlyD"/>
</dbReference>
<dbReference type="GO" id="GO:0005886">
    <property type="term" value="C:plasma membrane"/>
    <property type="evidence" value="ECO:0007669"/>
    <property type="project" value="UniProtKB-SubCell"/>
</dbReference>
<dbReference type="GO" id="GO:0015031">
    <property type="term" value="P:protein transport"/>
    <property type="evidence" value="ECO:0007669"/>
    <property type="project" value="InterPro"/>
</dbReference>
<evidence type="ECO:0000259" key="10">
    <source>
        <dbReference type="Pfam" id="PF25988"/>
    </source>
</evidence>
<protein>
    <recommendedName>
        <fullName evidence="9">Membrane fusion protein (MFP) family protein</fullName>
    </recommendedName>
</protein>
<keyword evidence="6 9" id="KW-0812">Transmembrane</keyword>
<dbReference type="Pfam" id="PF25988">
    <property type="entry name" value="HH_CyaD"/>
    <property type="match status" value="1"/>
</dbReference>
<dbReference type="RefSeq" id="WP_074297745.1">
    <property type="nucleotide sequence ID" value="NZ_FSRU01000002.1"/>
</dbReference>
<dbReference type="PRINTS" id="PR01490">
    <property type="entry name" value="RTXTOXIND"/>
</dbReference>
<keyword evidence="13" id="KW-1185">Reference proteome</keyword>
<evidence type="ECO:0000256" key="3">
    <source>
        <dbReference type="ARBA" id="ARBA00022448"/>
    </source>
</evidence>
<evidence type="ECO:0000313" key="12">
    <source>
        <dbReference type="EMBL" id="SIO55542.1"/>
    </source>
</evidence>
<dbReference type="InterPro" id="IPR058982">
    <property type="entry name" value="Beta-barrel_AprE"/>
</dbReference>
<reference evidence="12 13" key="1">
    <citation type="submission" date="2016-11" db="EMBL/GenBank/DDBJ databases">
        <authorList>
            <person name="Jaros S."/>
            <person name="Januszkiewicz K."/>
            <person name="Wedrychowicz H."/>
        </authorList>
    </citation>
    <scope>NUCLEOTIDE SEQUENCE [LARGE SCALE GENOMIC DNA]</scope>
    <source>
        <strain evidence="12 13">GAS95</strain>
    </source>
</reference>
<dbReference type="Gene3D" id="2.40.50.100">
    <property type="match status" value="1"/>
</dbReference>
<dbReference type="InterPro" id="IPR050739">
    <property type="entry name" value="MFP"/>
</dbReference>
<dbReference type="PANTHER" id="PTHR30386">
    <property type="entry name" value="MEMBRANE FUSION SUBUNIT OF EMRAB-TOLC MULTIDRUG EFFLUX PUMP"/>
    <property type="match status" value="1"/>
</dbReference>
<evidence type="ECO:0000313" key="13">
    <source>
        <dbReference type="Proteomes" id="UP000185151"/>
    </source>
</evidence>
<dbReference type="InterPro" id="IPR059040">
    <property type="entry name" value="HH_CyaD-like"/>
</dbReference>
<keyword evidence="8 9" id="KW-0472">Membrane</keyword>
<evidence type="ECO:0000259" key="11">
    <source>
        <dbReference type="Pfam" id="PF26002"/>
    </source>
</evidence>
<dbReference type="PANTHER" id="PTHR30386:SF26">
    <property type="entry name" value="TRANSPORT PROTEIN COMB"/>
    <property type="match status" value="1"/>
</dbReference>
<evidence type="ECO:0000256" key="4">
    <source>
        <dbReference type="ARBA" id="ARBA00022475"/>
    </source>
</evidence>
<organism evidence="12 13">
    <name type="scientific">Paraburkholderia phenazinium</name>
    <dbReference type="NCBI Taxonomy" id="60549"/>
    <lineage>
        <taxon>Bacteria</taxon>
        <taxon>Pseudomonadati</taxon>
        <taxon>Pseudomonadota</taxon>
        <taxon>Betaproteobacteria</taxon>
        <taxon>Burkholderiales</taxon>
        <taxon>Burkholderiaceae</taxon>
        <taxon>Paraburkholderia</taxon>
    </lineage>
</organism>
<evidence type="ECO:0000256" key="2">
    <source>
        <dbReference type="ARBA" id="ARBA00009477"/>
    </source>
</evidence>
<keyword evidence="5 9" id="KW-0997">Cell inner membrane</keyword>
<comment type="similarity">
    <text evidence="2 9">Belongs to the membrane fusion protein (MFP) (TC 8.A.1) family.</text>
</comment>
<evidence type="ECO:0000256" key="6">
    <source>
        <dbReference type="ARBA" id="ARBA00022692"/>
    </source>
</evidence>
<comment type="subcellular location">
    <subcellularLocation>
        <location evidence="1 9">Cell inner membrane</location>
        <topology evidence="1 9">Single-pass membrane protein</topology>
    </subcellularLocation>
</comment>
<dbReference type="Pfam" id="PF26002">
    <property type="entry name" value="Beta-barrel_AprE"/>
    <property type="match status" value="1"/>
</dbReference>
<dbReference type="AlphaFoldDB" id="A0A1N6KG42"/>